<name>A0A7J0E9V4_9ERIC</name>
<keyword evidence="1" id="KW-1133">Transmembrane helix</keyword>
<keyword evidence="1" id="KW-0812">Transmembrane</keyword>
<dbReference type="OrthoDB" id="7759664at2759"/>
<evidence type="ECO:0000256" key="1">
    <source>
        <dbReference type="SAM" id="Phobius"/>
    </source>
</evidence>
<reference evidence="2 3" key="1">
    <citation type="submission" date="2019-07" db="EMBL/GenBank/DDBJ databases">
        <title>De Novo Assembly of kiwifruit Actinidia rufa.</title>
        <authorList>
            <person name="Sugita-Konishi S."/>
            <person name="Sato K."/>
            <person name="Mori E."/>
            <person name="Abe Y."/>
            <person name="Kisaki G."/>
            <person name="Hamano K."/>
            <person name="Suezawa K."/>
            <person name="Otani M."/>
            <person name="Fukuda T."/>
            <person name="Manabe T."/>
            <person name="Gomi K."/>
            <person name="Tabuchi M."/>
            <person name="Akimitsu K."/>
            <person name="Kataoka I."/>
        </authorList>
    </citation>
    <scope>NUCLEOTIDE SEQUENCE [LARGE SCALE GENOMIC DNA]</scope>
    <source>
        <strain evidence="3">cv. Fuchu</strain>
    </source>
</reference>
<dbReference type="AlphaFoldDB" id="A0A7J0E9V4"/>
<proteinExistence type="predicted"/>
<keyword evidence="1" id="KW-0472">Membrane</keyword>
<protein>
    <submittedName>
        <fullName evidence="2">Uncharacterized protein</fullName>
    </submittedName>
</protein>
<evidence type="ECO:0000313" key="2">
    <source>
        <dbReference type="EMBL" id="GFY83281.1"/>
    </source>
</evidence>
<comment type="caution">
    <text evidence="2">The sequence shown here is derived from an EMBL/GenBank/DDBJ whole genome shotgun (WGS) entry which is preliminary data.</text>
</comment>
<feature type="transmembrane region" description="Helical" evidence="1">
    <location>
        <begin position="5"/>
        <end position="23"/>
    </location>
</feature>
<keyword evidence="3" id="KW-1185">Reference proteome</keyword>
<organism evidence="2 3">
    <name type="scientific">Actinidia rufa</name>
    <dbReference type="NCBI Taxonomy" id="165716"/>
    <lineage>
        <taxon>Eukaryota</taxon>
        <taxon>Viridiplantae</taxon>
        <taxon>Streptophyta</taxon>
        <taxon>Embryophyta</taxon>
        <taxon>Tracheophyta</taxon>
        <taxon>Spermatophyta</taxon>
        <taxon>Magnoliopsida</taxon>
        <taxon>eudicotyledons</taxon>
        <taxon>Gunneridae</taxon>
        <taxon>Pentapetalae</taxon>
        <taxon>asterids</taxon>
        <taxon>Ericales</taxon>
        <taxon>Actinidiaceae</taxon>
        <taxon>Actinidia</taxon>
    </lineage>
</organism>
<sequence length="106" mass="11066">MAVSYLSISAVCTVLSFVGLQYWTGLSLEKLTSDGVISQDSVEPGNALNVLQLPSGSQATVALLANFALNVFLLLILSVKACKAHLLEATCLGNINRVISSVGVTI</sequence>
<gene>
    <name evidence="2" type="ORF">Acr_03g0000550</name>
</gene>
<dbReference type="Proteomes" id="UP000585474">
    <property type="component" value="Unassembled WGS sequence"/>
</dbReference>
<evidence type="ECO:0000313" key="3">
    <source>
        <dbReference type="Proteomes" id="UP000585474"/>
    </source>
</evidence>
<feature type="transmembrane region" description="Helical" evidence="1">
    <location>
        <begin position="59"/>
        <end position="77"/>
    </location>
</feature>
<dbReference type="EMBL" id="BJWL01000003">
    <property type="protein sequence ID" value="GFY83281.1"/>
    <property type="molecule type" value="Genomic_DNA"/>
</dbReference>
<accession>A0A7J0E9V4</accession>